<dbReference type="CDD" id="cd02195">
    <property type="entry name" value="SelD"/>
    <property type="match status" value="1"/>
</dbReference>
<dbReference type="Pfam" id="PF07992">
    <property type="entry name" value="Pyr_redox_2"/>
    <property type="match status" value="1"/>
</dbReference>
<evidence type="ECO:0000259" key="10">
    <source>
        <dbReference type="Pfam" id="PF00586"/>
    </source>
</evidence>
<dbReference type="InterPro" id="IPR004536">
    <property type="entry name" value="SPS/SelD"/>
</dbReference>
<evidence type="ECO:0000313" key="13">
    <source>
        <dbReference type="EMBL" id="MCX2978315.1"/>
    </source>
</evidence>
<accession>A0ABT3T809</accession>
<organism evidence="13 14">
    <name type="scientific">Candidatus Marimicrobium litorale</name>
    <dbReference type="NCBI Taxonomy" id="2518991"/>
    <lineage>
        <taxon>Bacteria</taxon>
        <taxon>Pseudomonadati</taxon>
        <taxon>Pseudomonadota</taxon>
        <taxon>Gammaproteobacteria</taxon>
        <taxon>Cellvibrionales</taxon>
        <taxon>Halieaceae</taxon>
        <taxon>Marimicrobium</taxon>
    </lineage>
</organism>
<feature type="domain" description="FAD/NAD(P)-binding" evidence="12">
    <location>
        <begin position="22"/>
        <end position="321"/>
    </location>
</feature>
<evidence type="ECO:0000259" key="11">
    <source>
        <dbReference type="Pfam" id="PF02769"/>
    </source>
</evidence>
<dbReference type="Pfam" id="PF02769">
    <property type="entry name" value="AIRS_C"/>
    <property type="match status" value="1"/>
</dbReference>
<keyword evidence="4" id="KW-0547">Nucleotide-binding</keyword>
<evidence type="ECO:0000256" key="3">
    <source>
        <dbReference type="ARBA" id="ARBA00022679"/>
    </source>
</evidence>
<dbReference type="Pfam" id="PF00586">
    <property type="entry name" value="AIRS"/>
    <property type="match status" value="1"/>
</dbReference>
<dbReference type="EC" id="2.7.9.3" evidence="13"/>
<keyword evidence="9" id="KW-0711">Selenium</keyword>
<dbReference type="SUPFAM" id="SSF51905">
    <property type="entry name" value="FAD/NAD(P)-binding domain"/>
    <property type="match status" value="2"/>
</dbReference>
<keyword evidence="2" id="KW-0285">Flavoprotein</keyword>
<dbReference type="SUPFAM" id="SSF55326">
    <property type="entry name" value="PurM N-terminal domain-like"/>
    <property type="match status" value="1"/>
</dbReference>
<dbReference type="InterPro" id="IPR023753">
    <property type="entry name" value="FAD/NAD-binding_dom"/>
</dbReference>
<name>A0ABT3T809_9GAMM</name>
<dbReference type="InterPro" id="IPR036921">
    <property type="entry name" value="PurM-like_N_sf"/>
</dbReference>
<evidence type="ECO:0000256" key="5">
    <source>
        <dbReference type="ARBA" id="ARBA00022777"/>
    </source>
</evidence>
<dbReference type="InterPro" id="IPR036676">
    <property type="entry name" value="PurM-like_C_sf"/>
</dbReference>
<protein>
    <submittedName>
        <fullName evidence="13">Selenide, water dikinase SelD</fullName>
        <ecNumber evidence="13">2.7.9.3</ecNumber>
    </submittedName>
</protein>
<dbReference type="InterPro" id="IPR017584">
    <property type="entry name" value="Pyridine_nucleo_diS_OxRdtase_N"/>
</dbReference>
<keyword evidence="5" id="KW-0418">Kinase</keyword>
<proteinExistence type="predicted"/>
<dbReference type="GO" id="GO:0004756">
    <property type="term" value="F:selenide, water dikinase activity"/>
    <property type="evidence" value="ECO:0007669"/>
    <property type="project" value="UniProtKB-EC"/>
</dbReference>
<dbReference type="Gene3D" id="3.50.50.100">
    <property type="match status" value="1"/>
</dbReference>
<keyword evidence="8" id="KW-0560">Oxidoreductase</keyword>
<dbReference type="EMBL" id="SHNO01000001">
    <property type="protein sequence ID" value="MCX2978315.1"/>
    <property type="molecule type" value="Genomic_DNA"/>
</dbReference>
<evidence type="ECO:0000256" key="1">
    <source>
        <dbReference type="ARBA" id="ARBA00001974"/>
    </source>
</evidence>
<evidence type="ECO:0000256" key="7">
    <source>
        <dbReference type="ARBA" id="ARBA00022840"/>
    </source>
</evidence>
<dbReference type="InterPro" id="IPR016188">
    <property type="entry name" value="PurM-like_N"/>
</dbReference>
<sequence>MRWSPGPSRLCRVQAAIELQRDLVLVGGGHSHVLALRMLAMQPIAGLRVTLVSPASHTPYSGMLPGLISGHYDFEQVHIDLARLCQWSGARFVAAEVVGLDARQKTLSFQARPDIAYDIVSIDIGSQPELDSVSGARAHAAPVKPIASFWQRWQRLLQQFERCEIDRGYRIALVGGGAGSVELALAMSRRLQDTGAKLSLWCGAPKILQGYNRGARRAVMAALQEQGIEIHLRARVVAVQPARLQCADGVEAPFNTLFWCTGAAAAPWIAESGLATDEQGFLQVRDTLQAKDDESVFGAGDIATQVNHPRPKAGVYAVRMGPVLAHNLRAQLLNQPLQVFRPQRRFLSLLSLGDRRATANRGPFSATGAWVWRWKDSIDRAFMGRFEQLPTVMDRIPSDSLPGVLQQPHCGGCGAKVGADALGTALKRLQQSYPRYCAEGRDDAAALHAPAGVTVVQSIDTLRQLVSDPWIMGRIAANHALSDLYACGAFPISALASVTLPYANELVQERDLYQLLAGALHEFSRVDCQLLGGHSMQGHELGLGFVVNGIPLSAEKGLLQKVGLAEGDKLILTKPIGSGVLFAAHMQLQADGRDLQHAMNTLLQSNGEAARQALGHGASACTDITGFGLAGHLLEMLQGDLGARLALDSLPMMPGALPLFQAGFHSTMQAPNQRSVGSALQHSVHEGDARLSALFDPQTSGGLLISIAAERAPDLLAALREVDYRDAEVIGEIVALPPGETRVLHID</sequence>
<reference evidence="13" key="1">
    <citation type="submission" date="2019-02" db="EMBL/GenBank/DDBJ databases">
        <authorList>
            <person name="Li S.-H."/>
        </authorList>
    </citation>
    <scope>NUCLEOTIDE SEQUENCE</scope>
    <source>
        <strain evidence="13">IMCC11814</strain>
    </source>
</reference>
<evidence type="ECO:0000256" key="8">
    <source>
        <dbReference type="ARBA" id="ARBA00023002"/>
    </source>
</evidence>
<gene>
    <name evidence="13" type="primary">selD</name>
    <name evidence="13" type="ORF">EYC82_13185</name>
</gene>
<evidence type="ECO:0000256" key="9">
    <source>
        <dbReference type="ARBA" id="ARBA00023266"/>
    </source>
</evidence>
<evidence type="ECO:0000256" key="6">
    <source>
        <dbReference type="ARBA" id="ARBA00022827"/>
    </source>
</evidence>
<dbReference type="InterPro" id="IPR036188">
    <property type="entry name" value="FAD/NAD-bd_sf"/>
</dbReference>
<comment type="caution">
    <text evidence="13">The sequence shown here is derived from an EMBL/GenBank/DDBJ whole genome shotgun (WGS) entry which is preliminary data.</text>
</comment>
<evidence type="ECO:0000256" key="4">
    <source>
        <dbReference type="ARBA" id="ARBA00022741"/>
    </source>
</evidence>
<comment type="cofactor">
    <cofactor evidence="1">
        <name>FAD</name>
        <dbReference type="ChEBI" id="CHEBI:57692"/>
    </cofactor>
</comment>
<dbReference type="PANTHER" id="PTHR42913">
    <property type="entry name" value="APOPTOSIS-INDUCING FACTOR 1"/>
    <property type="match status" value="1"/>
</dbReference>
<dbReference type="SUPFAM" id="SSF56042">
    <property type="entry name" value="PurM C-terminal domain-like"/>
    <property type="match status" value="1"/>
</dbReference>
<dbReference type="Gene3D" id="3.30.1330.10">
    <property type="entry name" value="PurM-like, N-terminal domain"/>
    <property type="match status" value="1"/>
</dbReference>
<evidence type="ECO:0000259" key="12">
    <source>
        <dbReference type="Pfam" id="PF07992"/>
    </source>
</evidence>
<feature type="domain" description="PurM-like N-terminal" evidence="10">
    <location>
        <begin position="442"/>
        <end position="539"/>
    </location>
</feature>
<dbReference type="NCBIfam" id="TIGR03169">
    <property type="entry name" value="Nterm_to_SelD"/>
    <property type="match status" value="1"/>
</dbReference>
<evidence type="ECO:0000313" key="14">
    <source>
        <dbReference type="Proteomes" id="UP001143304"/>
    </source>
</evidence>
<feature type="domain" description="PurM-like C-terminal" evidence="11">
    <location>
        <begin position="566"/>
        <end position="735"/>
    </location>
</feature>
<evidence type="ECO:0000256" key="2">
    <source>
        <dbReference type="ARBA" id="ARBA00022630"/>
    </source>
</evidence>
<dbReference type="NCBIfam" id="TIGR00476">
    <property type="entry name" value="selD"/>
    <property type="match status" value="1"/>
</dbReference>
<dbReference type="Gene3D" id="3.90.650.10">
    <property type="entry name" value="PurM-like C-terminal domain"/>
    <property type="match status" value="1"/>
</dbReference>
<keyword evidence="7" id="KW-0067">ATP-binding</keyword>
<keyword evidence="14" id="KW-1185">Reference proteome</keyword>
<dbReference type="PANTHER" id="PTHR42913:SF9">
    <property type="entry name" value="SLR1591 PROTEIN"/>
    <property type="match status" value="1"/>
</dbReference>
<dbReference type="InterPro" id="IPR010918">
    <property type="entry name" value="PurM-like_C_dom"/>
</dbReference>
<keyword evidence="6" id="KW-0274">FAD</keyword>
<dbReference type="Proteomes" id="UP001143304">
    <property type="component" value="Unassembled WGS sequence"/>
</dbReference>
<dbReference type="InterPro" id="IPR051169">
    <property type="entry name" value="NADH-Q_oxidoreductase"/>
</dbReference>
<keyword evidence="3 13" id="KW-0808">Transferase</keyword>